<evidence type="ECO:0000256" key="6">
    <source>
        <dbReference type="ARBA" id="ARBA00023136"/>
    </source>
</evidence>
<feature type="transmembrane region" description="Helical" evidence="7">
    <location>
        <begin position="545"/>
        <end position="570"/>
    </location>
</feature>
<dbReference type="Pfam" id="PF00535">
    <property type="entry name" value="Glycos_transf_2"/>
    <property type="match status" value="1"/>
</dbReference>
<dbReference type="InterPro" id="IPR001173">
    <property type="entry name" value="Glyco_trans_2-like"/>
</dbReference>
<proteinExistence type="predicted"/>
<protein>
    <submittedName>
        <fullName evidence="9">Glycosyltransferase</fullName>
    </submittedName>
</protein>
<evidence type="ECO:0000313" key="9">
    <source>
        <dbReference type="EMBL" id="HEB74155.1"/>
    </source>
</evidence>
<dbReference type="PANTHER" id="PTHR43867:SF2">
    <property type="entry name" value="CELLULOSE SYNTHASE CATALYTIC SUBUNIT A [UDP-FORMING]"/>
    <property type="match status" value="1"/>
</dbReference>
<evidence type="ECO:0000256" key="4">
    <source>
        <dbReference type="ARBA" id="ARBA00022692"/>
    </source>
</evidence>
<dbReference type="GO" id="GO:0030244">
    <property type="term" value="P:cellulose biosynthetic process"/>
    <property type="evidence" value="ECO:0007669"/>
    <property type="project" value="InterPro"/>
</dbReference>
<dbReference type="Pfam" id="PF03552">
    <property type="entry name" value="Cellulose_synt"/>
    <property type="match status" value="1"/>
</dbReference>
<dbReference type="InterPro" id="IPR050321">
    <property type="entry name" value="Glycosyltr_2/OpgH_subfam"/>
</dbReference>
<dbReference type="AlphaFoldDB" id="A0A7V1I489"/>
<evidence type="ECO:0000256" key="5">
    <source>
        <dbReference type="ARBA" id="ARBA00022989"/>
    </source>
</evidence>
<dbReference type="Gene3D" id="3.90.550.10">
    <property type="entry name" value="Spore Coat Polysaccharide Biosynthesis Protein SpsA, Chain A"/>
    <property type="match status" value="1"/>
</dbReference>
<reference evidence="9" key="1">
    <citation type="journal article" date="2020" name="mSystems">
        <title>Genome- and Community-Level Interaction Insights into Carbon Utilization and Element Cycling Functions of Hydrothermarchaeota in Hydrothermal Sediment.</title>
        <authorList>
            <person name="Zhou Z."/>
            <person name="Liu Y."/>
            <person name="Xu W."/>
            <person name="Pan J."/>
            <person name="Luo Z.H."/>
            <person name="Li M."/>
        </authorList>
    </citation>
    <scope>NUCLEOTIDE SEQUENCE [LARGE SCALE GENOMIC DNA]</scope>
    <source>
        <strain evidence="9">HyVt-45</strain>
    </source>
</reference>
<dbReference type="InterPro" id="IPR005150">
    <property type="entry name" value="Cellulose_synth"/>
</dbReference>
<dbReference type="GO" id="GO:0005886">
    <property type="term" value="C:plasma membrane"/>
    <property type="evidence" value="ECO:0007669"/>
    <property type="project" value="TreeGrafter"/>
</dbReference>
<evidence type="ECO:0000256" key="1">
    <source>
        <dbReference type="ARBA" id="ARBA00004127"/>
    </source>
</evidence>
<evidence type="ECO:0000256" key="3">
    <source>
        <dbReference type="ARBA" id="ARBA00022679"/>
    </source>
</evidence>
<feature type="transmembrane region" description="Helical" evidence="7">
    <location>
        <begin position="447"/>
        <end position="469"/>
    </location>
</feature>
<evidence type="ECO:0000259" key="8">
    <source>
        <dbReference type="Pfam" id="PF00535"/>
    </source>
</evidence>
<organism evidence="9">
    <name type="scientific">Desulfofervidus auxilii</name>
    <dbReference type="NCBI Taxonomy" id="1621989"/>
    <lineage>
        <taxon>Bacteria</taxon>
        <taxon>Pseudomonadati</taxon>
        <taxon>Thermodesulfobacteriota</taxon>
        <taxon>Candidatus Desulfofervidia</taxon>
        <taxon>Candidatus Desulfofervidales</taxon>
        <taxon>Candidatus Desulfofervidaceae</taxon>
        <taxon>Candidatus Desulfofervidus</taxon>
    </lineage>
</organism>
<dbReference type="GO" id="GO:0016760">
    <property type="term" value="F:cellulose synthase (UDP-forming) activity"/>
    <property type="evidence" value="ECO:0007669"/>
    <property type="project" value="InterPro"/>
</dbReference>
<dbReference type="EMBL" id="DRKW01000166">
    <property type="protein sequence ID" value="HEB74155.1"/>
    <property type="molecule type" value="Genomic_DNA"/>
</dbReference>
<comment type="subcellular location">
    <subcellularLocation>
        <location evidence="1">Endomembrane system</location>
        <topology evidence="1">Multi-pass membrane protein</topology>
    </subcellularLocation>
</comment>
<gene>
    <name evidence="9" type="ORF">ENJ03_02925</name>
</gene>
<keyword evidence="6 7" id="KW-0472">Membrane</keyword>
<feature type="domain" description="Glycosyltransferase 2-like" evidence="8">
    <location>
        <begin position="115"/>
        <end position="309"/>
    </location>
</feature>
<evidence type="ECO:0000256" key="2">
    <source>
        <dbReference type="ARBA" id="ARBA00022676"/>
    </source>
</evidence>
<dbReference type="InterPro" id="IPR029044">
    <property type="entry name" value="Nucleotide-diphossugar_trans"/>
</dbReference>
<sequence>MDFYFQKFEHRRPEPPQPYSATLEVLFQVLAIATIILGVWYLHWRWAESLNPHALWFAIPLVIAESLAFVGTILTFLNFWMIRDFEQKSLPETMADVVEEKYKNFIGNRPINIDIYFPVYNEEPELVRLSVQAAKKVKKLPSWNVKIYLLDDSKNPEMVKMATDEGIERITRDNRKGYKAGALAHALTQTKGDFIVICDADTRVFPDLLIKTMGYFRDPKVAWVQTPQWFYDIPEGVRLNKYLGKKIGKLGEILGSGIEGLVGPIKVGEDPFGNNNKMFFDVIQRRRNAYNASFCCGATSIQRRTVVEQVALKRYAERLKEKEDAAADLDVEYFVYHVSEDLYTSITLHDEGWTSVLHPEVLSKMLSPQDLLTWTIQRFKYAGGTLDIAKKERLLFKRKGLTLGQRLMYMTTMWSYFGAIWNMTFLCAPIVYLFTGIPPVKAYSLDFLIHLIPFLILNEIALMIATWGVSSTRGSQYYIASFPIVFKAYWKVLKGEKIKFRVTPKTRQSGNFLSLVRPQLVIIIVTLAGLLFNAILLLTGHRHNYAGFAINCIWSIYNLSALMVIVRAACWKLEGGER</sequence>
<accession>A0A7V1I489</accession>
<evidence type="ECO:0000256" key="7">
    <source>
        <dbReference type="SAM" id="Phobius"/>
    </source>
</evidence>
<keyword evidence="3" id="KW-0808">Transferase</keyword>
<feature type="transmembrane region" description="Helical" evidence="7">
    <location>
        <begin position="21"/>
        <end position="42"/>
    </location>
</feature>
<keyword evidence="4 7" id="KW-0812">Transmembrane</keyword>
<dbReference type="GO" id="GO:0012505">
    <property type="term" value="C:endomembrane system"/>
    <property type="evidence" value="ECO:0007669"/>
    <property type="project" value="UniProtKB-SubCell"/>
</dbReference>
<name>A0A7V1I489_DESA2</name>
<dbReference type="CDD" id="cd06421">
    <property type="entry name" value="CESA_CelA_like"/>
    <property type="match status" value="1"/>
</dbReference>
<keyword evidence="2" id="KW-0328">Glycosyltransferase</keyword>
<feature type="transmembrane region" description="Helical" evidence="7">
    <location>
        <begin position="54"/>
        <end position="80"/>
    </location>
</feature>
<dbReference type="PANTHER" id="PTHR43867">
    <property type="entry name" value="CELLULOSE SYNTHASE CATALYTIC SUBUNIT A [UDP-FORMING]"/>
    <property type="match status" value="1"/>
</dbReference>
<feature type="transmembrane region" description="Helical" evidence="7">
    <location>
        <begin position="520"/>
        <end position="539"/>
    </location>
</feature>
<dbReference type="SUPFAM" id="SSF53448">
    <property type="entry name" value="Nucleotide-diphospho-sugar transferases"/>
    <property type="match status" value="1"/>
</dbReference>
<dbReference type="Proteomes" id="UP000886268">
    <property type="component" value="Unassembled WGS sequence"/>
</dbReference>
<keyword evidence="5 7" id="KW-1133">Transmembrane helix</keyword>
<feature type="transmembrane region" description="Helical" evidence="7">
    <location>
        <begin position="407"/>
        <end position="435"/>
    </location>
</feature>
<comment type="caution">
    <text evidence="9">The sequence shown here is derived from an EMBL/GenBank/DDBJ whole genome shotgun (WGS) entry which is preliminary data.</text>
</comment>